<accession>A0A972GUE2</accession>
<dbReference type="InterPro" id="IPR013783">
    <property type="entry name" value="Ig-like_fold"/>
</dbReference>
<dbReference type="PANTHER" id="PTHR33307:SF11">
    <property type="entry name" value="ALPHA-L-RHAMNOSIDASE"/>
    <property type="match status" value="1"/>
</dbReference>
<dbReference type="Gene3D" id="2.60.420.10">
    <property type="entry name" value="Maltose phosphorylase, domain 3"/>
    <property type="match status" value="1"/>
</dbReference>
<dbReference type="InterPro" id="IPR008902">
    <property type="entry name" value="Rhamnosid_concanavalin"/>
</dbReference>
<evidence type="ECO:0000256" key="2">
    <source>
        <dbReference type="ARBA" id="ARBA00012652"/>
    </source>
</evidence>
<evidence type="ECO:0000259" key="5">
    <source>
        <dbReference type="Pfam" id="PF08531"/>
    </source>
</evidence>
<dbReference type="SUPFAM" id="SSF48208">
    <property type="entry name" value="Six-hairpin glycosidases"/>
    <property type="match status" value="1"/>
</dbReference>
<dbReference type="Pfam" id="PF25788">
    <property type="entry name" value="Ig_Rha78A_N"/>
    <property type="match status" value="1"/>
</dbReference>
<dbReference type="Pfam" id="PF17389">
    <property type="entry name" value="Bac_rhamnosid6H"/>
    <property type="match status" value="1"/>
</dbReference>
<dbReference type="InterPro" id="IPR016007">
    <property type="entry name" value="Alpha_rhamnosid"/>
</dbReference>
<feature type="domain" description="Alpha-L-rhamnosidase six-hairpin glycosidase" evidence="6">
    <location>
        <begin position="440"/>
        <end position="777"/>
    </location>
</feature>
<feature type="domain" description="Alpha-L-rhamnosidase concanavalin-like" evidence="4">
    <location>
        <begin position="328"/>
        <end position="416"/>
    </location>
</feature>
<evidence type="ECO:0000259" key="4">
    <source>
        <dbReference type="Pfam" id="PF05592"/>
    </source>
</evidence>
<gene>
    <name evidence="8" type="ORF">GC093_27205</name>
</gene>
<dbReference type="GO" id="GO:0005975">
    <property type="term" value="P:carbohydrate metabolic process"/>
    <property type="evidence" value="ECO:0007669"/>
    <property type="project" value="InterPro"/>
</dbReference>
<protein>
    <recommendedName>
        <fullName evidence="2">alpha-L-rhamnosidase</fullName>
        <ecNumber evidence="2">3.2.1.40</ecNumber>
    </recommendedName>
</protein>
<dbReference type="InterPro" id="IPR035398">
    <property type="entry name" value="Bac_rhamnosid_C"/>
</dbReference>
<dbReference type="Pfam" id="PF08531">
    <property type="entry name" value="Bac_rhamnosid_N"/>
    <property type="match status" value="1"/>
</dbReference>
<dbReference type="InterPro" id="IPR013737">
    <property type="entry name" value="Bac_rhamnosid_N"/>
</dbReference>
<evidence type="ECO:0000313" key="8">
    <source>
        <dbReference type="EMBL" id="NOU96882.1"/>
    </source>
</evidence>
<dbReference type="EMBL" id="WHOD01000102">
    <property type="protein sequence ID" value="NOU96882.1"/>
    <property type="molecule type" value="Genomic_DNA"/>
</dbReference>
<proteinExistence type="predicted"/>
<evidence type="ECO:0000259" key="6">
    <source>
        <dbReference type="Pfam" id="PF17389"/>
    </source>
</evidence>
<feature type="domain" description="Bacterial alpha-L-rhamnosidase N-terminal" evidence="5">
    <location>
        <begin position="146"/>
        <end position="316"/>
    </location>
</feature>
<dbReference type="Pfam" id="PF05592">
    <property type="entry name" value="Bac_rhamnosid"/>
    <property type="match status" value="1"/>
</dbReference>
<feature type="domain" description="Alpha-L-rhamnosidase C-terminal" evidence="7">
    <location>
        <begin position="793"/>
        <end position="858"/>
    </location>
</feature>
<keyword evidence="9" id="KW-1185">Reference proteome</keyword>
<dbReference type="AlphaFoldDB" id="A0A972GUE2"/>
<dbReference type="Proteomes" id="UP000641588">
    <property type="component" value="Unassembled WGS sequence"/>
</dbReference>
<comment type="caution">
    <text evidence="8">The sequence shown here is derived from an EMBL/GenBank/DDBJ whole genome shotgun (WGS) entry which is preliminary data.</text>
</comment>
<dbReference type="InterPro" id="IPR035396">
    <property type="entry name" value="Bac_rhamnosid6H"/>
</dbReference>
<dbReference type="Pfam" id="PF17390">
    <property type="entry name" value="Bac_rhamnosid_C"/>
    <property type="match status" value="1"/>
</dbReference>
<dbReference type="InterPro" id="IPR008928">
    <property type="entry name" value="6-hairpin_glycosidase_sf"/>
</dbReference>
<organism evidence="8 9">
    <name type="scientific">Paenibacillus foliorum</name>
    <dbReference type="NCBI Taxonomy" id="2654974"/>
    <lineage>
        <taxon>Bacteria</taxon>
        <taxon>Bacillati</taxon>
        <taxon>Bacillota</taxon>
        <taxon>Bacilli</taxon>
        <taxon>Bacillales</taxon>
        <taxon>Paenibacillaceae</taxon>
        <taxon>Paenibacillus</taxon>
    </lineage>
</organism>
<sequence>MLVDELFVESRQCPLGIDVERPALGWSYKSESARSQNQSAYRIIVSDNEVSIQHGIGNIWDSGKVTSRKNVHILYDGPALISRTRYYWQVQVWDSSGHMTKSAVAFWEMGLLTDKDWSAQWIGAADEEQSDNRALPLFRCEFELEKPVATARAYICGLGQYELRLNGTKVGDHVLDPGWTNYNKTCLYSTYDVTKEVTEGANAIGVMLGNGFFNVTGGRYKKFKGSFGSLRFLVQLEVTYTDGSTATIASSQDWRTTAGPITFACIYGGEDYDACREPIGWDQPDFLEDSAWKHAAIVDSPTGQLKSQALHPLKVMKTFKPISITQPAPGVYIADFGQNFSGWVEISVIGPKGAQITLSPGELLKDNGYVNQKWTGSPYRFNYITSGSGLEVWSPRFSYYGFRYVQIEGAIPAKANENPTEDSPILVRIEGQMIYPDTKSTGSFESSDSILNRTHEIINWAVLSNMKSIFTDCPHREKLGWLEQIHLMGPSVAYNYQIEALLTKTMEDIRDAQLPNGMVPTTAPEYVEFSEQWRCFRDSVSWGAAYVLTGWNLLRLYGNSRILTEHYDGMKAYVDYITSASEQLIVTVGLGDWYDVNDDGPGFAKNTPIAHTETAMFYHMVDIFTQIASLLNKTEEALQYSHLRDEIKLAFNKAFFDPVTTQYATGSQTSNAMPLVLGLVDEDHKEQLLSHLIESIQQNGYHTTAGDVGHRYVLLALAQNGRSDIIYQMAKKTDFPSYGYQIAHGATTLTEAWDGPTIGKSQNHFMLGHLEEWLYRYLAGVDYVYEPSLETYRITIHPALPNGLEAVIAEHHLPVGKVRVAWKCSNDNGFTLDVELPANCIGDVYVPASASRPITENGKSVEETPAQGIEAVSFEVDSARFRIASGQYHFAGALSANRDSLSAST</sequence>
<dbReference type="Gene3D" id="1.50.10.10">
    <property type="match status" value="1"/>
</dbReference>
<reference evidence="8" key="1">
    <citation type="submission" date="2019-10" db="EMBL/GenBank/DDBJ databases">
        <title>Description of Paenibacillus glebae sp. nov.</title>
        <authorList>
            <person name="Carlier A."/>
            <person name="Qi S."/>
        </authorList>
    </citation>
    <scope>NUCLEOTIDE SEQUENCE</scope>
    <source>
        <strain evidence="8">LMG 31456</strain>
    </source>
</reference>
<dbReference type="EC" id="3.2.1.40" evidence="2"/>
<comment type="catalytic activity">
    <reaction evidence="1">
        <text>Hydrolysis of terminal non-reducing alpha-L-rhamnose residues in alpha-L-rhamnosides.</text>
        <dbReference type="EC" id="3.2.1.40"/>
    </reaction>
</comment>
<name>A0A972GUE2_9BACL</name>
<dbReference type="PANTHER" id="PTHR33307">
    <property type="entry name" value="ALPHA-RHAMNOSIDASE (EUROFUNG)"/>
    <property type="match status" value="1"/>
</dbReference>
<evidence type="ECO:0000313" key="9">
    <source>
        <dbReference type="Proteomes" id="UP000641588"/>
    </source>
</evidence>
<dbReference type="PIRSF" id="PIRSF010631">
    <property type="entry name" value="A-rhamnsds"/>
    <property type="match status" value="1"/>
</dbReference>
<dbReference type="Gene3D" id="2.60.40.10">
    <property type="entry name" value="Immunoglobulins"/>
    <property type="match status" value="1"/>
</dbReference>
<dbReference type="Gene3D" id="2.60.120.260">
    <property type="entry name" value="Galactose-binding domain-like"/>
    <property type="match status" value="2"/>
</dbReference>
<evidence type="ECO:0000259" key="7">
    <source>
        <dbReference type="Pfam" id="PF17390"/>
    </source>
</evidence>
<dbReference type="GO" id="GO:0030596">
    <property type="term" value="F:alpha-L-rhamnosidase activity"/>
    <property type="evidence" value="ECO:0007669"/>
    <property type="project" value="UniProtKB-EC"/>
</dbReference>
<evidence type="ECO:0000256" key="1">
    <source>
        <dbReference type="ARBA" id="ARBA00001445"/>
    </source>
</evidence>
<dbReference type="RefSeq" id="WP_171655115.1">
    <property type="nucleotide sequence ID" value="NZ_WHOD01000102.1"/>
</dbReference>
<keyword evidence="3" id="KW-0378">Hydrolase</keyword>
<evidence type="ECO:0000256" key="3">
    <source>
        <dbReference type="ARBA" id="ARBA00022801"/>
    </source>
</evidence>
<dbReference type="InterPro" id="IPR012341">
    <property type="entry name" value="6hp_glycosidase-like_sf"/>
</dbReference>